<gene>
    <name evidence="12" type="ORF">ABS24_09595</name>
</gene>
<dbReference type="InterPro" id="IPR005254">
    <property type="entry name" value="Heme_biosyn_assoc_TPR_pro"/>
</dbReference>
<evidence type="ECO:0000256" key="9">
    <source>
        <dbReference type="ARBA" id="ARBA00023244"/>
    </source>
</evidence>
<dbReference type="InterPro" id="IPR010817">
    <property type="entry name" value="HemY_N"/>
</dbReference>
<dbReference type="GO" id="GO:0006779">
    <property type="term" value="P:porphyrin-containing compound biosynthetic process"/>
    <property type="evidence" value="ECO:0007669"/>
    <property type="project" value="UniProtKB-KW"/>
</dbReference>
<evidence type="ECO:0000256" key="7">
    <source>
        <dbReference type="ARBA" id="ARBA00022989"/>
    </source>
</evidence>
<evidence type="ECO:0000256" key="5">
    <source>
        <dbReference type="ARBA" id="ARBA00022519"/>
    </source>
</evidence>
<comment type="pathway">
    <text evidence="3">Porphyrin-containing compound metabolism; protoheme biosynthesis.</text>
</comment>
<dbReference type="SUPFAM" id="SSF48452">
    <property type="entry name" value="TPR-like"/>
    <property type="match status" value="1"/>
</dbReference>
<evidence type="ECO:0000313" key="12">
    <source>
        <dbReference type="EMBL" id="KRO96960.1"/>
    </source>
</evidence>
<dbReference type="InterPro" id="IPR011990">
    <property type="entry name" value="TPR-like_helical_dom_sf"/>
</dbReference>
<keyword evidence="9" id="KW-0627">Porphyrin biosynthesis</keyword>
<dbReference type="GO" id="GO:0042168">
    <property type="term" value="P:heme metabolic process"/>
    <property type="evidence" value="ECO:0007669"/>
    <property type="project" value="InterPro"/>
</dbReference>
<protein>
    <recommendedName>
        <fullName evidence="11">HemY N-terminal domain-containing protein</fullName>
    </recommendedName>
</protein>
<dbReference type="EMBL" id="LICA01000025">
    <property type="protein sequence ID" value="KRO96960.1"/>
    <property type="molecule type" value="Genomic_DNA"/>
</dbReference>
<keyword evidence="4" id="KW-1003">Cell membrane</keyword>
<comment type="function">
    <text evidence="1">Involved in a late step of protoheme IX synthesis.</text>
</comment>
<evidence type="ECO:0000256" key="10">
    <source>
        <dbReference type="SAM" id="Phobius"/>
    </source>
</evidence>
<evidence type="ECO:0000256" key="2">
    <source>
        <dbReference type="ARBA" id="ARBA00004429"/>
    </source>
</evidence>
<name>A0A0R2UI29_9GAMM</name>
<sequence length="403" mass="45712">MRRLLVSLIAAMLLGAASIWVMQSDSGYILLSFNNTTVEMTLWVGILFYLAVTALGAWLLLLFKWLGNAGGLRQWWALRRSKQHGNKTAQGLILFADHDWKRASEMLLSGAGRSSMPDVNLLFAARAAAEDNQIDQARILLQRLKVSHPKAKLLADKILAEILILDEQLEEAVQLLQPIAARKPGDRGVLRLLSDTYYLMGDWPSLQKLLHDLNYYKAINPSNMQALEQDVYANLLSDFTPNTEFTLQEKKDQVGDLWELIPKRLRKDAELICGYFDILQQVDDANRVQLLMVNTINKRWHPELVERFGQLKTSAPEKQLLAAERWLLDHPEDAVLLVALGSICCQLRFWGKARDYFSVALRLQPNAATYLRLADVFAEMGDQTESNLMYRQGLRFSVGVEAS</sequence>
<feature type="domain" description="HemY N-terminal" evidence="11">
    <location>
        <begin position="27"/>
        <end position="130"/>
    </location>
</feature>
<comment type="caution">
    <text evidence="12">The sequence shown here is derived from an EMBL/GenBank/DDBJ whole genome shotgun (WGS) entry which is preliminary data.</text>
</comment>
<comment type="subcellular location">
    <subcellularLocation>
        <location evidence="2">Cell inner membrane</location>
        <topology evidence="2">Multi-pass membrane protein</topology>
    </subcellularLocation>
</comment>
<dbReference type="Proteomes" id="UP000051213">
    <property type="component" value="Unassembled WGS sequence"/>
</dbReference>
<dbReference type="AlphaFoldDB" id="A0A0R2UI29"/>
<proteinExistence type="predicted"/>
<dbReference type="GO" id="GO:0005886">
    <property type="term" value="C:plasma membrane"/>
    <property type="evidence" value="ECO:0007669"/>
    <property type="project" value="UniProtKB-SubCell"/>
</dbReference>
<dbReference type="Pfam" id="PF07219">
    <property type="entry name" value="HemY_N"/>
    <property type="match status" value="1"/>
</dbReference>
<evidence type="ECO:0000256" key="4">
    <source>
        <dbReference type="ARBA" id="ARBA00022475"/>
    </source>
</evidence>
<evidence type="ECO:0000259" key="11">
    <source>
        <dbReference type="Pfam" id="PF07219"/>
    </source>
</evidence>
<organism evidence="12 13">
    <name type="scientific">SAR92 bacterium BACL26 MAG-121220-bin70</name>
    <dbReference type="NCBI Taxonomy" id="1655626"/>
    <lineage>
        <taxon>Bacteria</taxon>
        <taxon>Pseudomonadati</taxon>
        <taxon>Pseudomonadota</taxon>
        <taxon>Gammaproteobacteria</taxon>
        <taxon>Cellvibrionales</taxon>
        <taxon>Porticoccaceae</taxon>
        <taxon>SAR92 clade</taxon>
    </lineage>
</organism>
<evidence type="ECO:0000313" key="13">
    <source>
        <dbReference type="Proteomes" id="UP000051213"/>
    </source>
</evidence>
<dbReference type="UniPathway" id="UPA00252"/>
<feature type="transmembrane region" description="Helical" evidence="10">
    <location>
        <begin position="42"/>
        <end position="63"/>
    </location>
</feature>
<evidence type="ECO:0000256" key="6">
    <source>
        <dbReference type="ARBA" id="ARBA00022692"/>
    </source>
</evidence>
<keyword evidence="6 10" id="KW-0812">Transmembrane</keyword>
<dbReference type="NCBIfam" id="TIGR00540">
    <property type="entry name" value="TPR_hemY_coli"/>
    <property type="match status" value="1"/>
</dbReference>
<evidence type="ECO:0000256" key="3">
    <source>
        <dbReference type="ARBA" id="ARBA00004744"/>
    </source>
</evidence>
<dbReference type="Gene3D" id="1.25.40.10">
    <property type="entry name" value="Tetratricopeptide repeat domain"/>
    <property type="match status" value="2"/>
</dbReference>
<reference evidence="12 13" key="1">
    <citation type="submission" date="2015-10" db="EMBL/GenBank/DDBJ databases">
        <title>Metagenome-Assembled Genomes uncover a global brackish microbiome.</title>
        <authorList>
            <person name="Hugerth L.W."/>
            <person name="Larsson J."/>
            <person name="Alneberg J."/>
            <person name="Lindh M.V."/>
            <person name="Legrand C."/>
            <person name="Pinhassi J."/>
            <person name="Andersson A.F."/>
        </authorList>
    </citation>
    <scope>NUCLEOTIDE SEQUENCE [LARGE SCALE GENOMIC DNA]</scope>
    <source>
        <strain evidence="12">BACL26 MAG-121220-bin70</strain>
    </source>
</reference>
<evidence type="ECO:0000256" key="8">
    <source>
        <dbReference type="ARBA" id="ARBA00023136"/>
    </source>
</evidence>
<keyword evidence="5" id="KW-0997">Cell inner membrane</keyword>
<evidence type="ECO:0000256" key="1">
    <source>
        <dbReference type="ARBA" id="ARBA00002962"/>
    </source>
</evidence>
<accession>A0A0R2UI29</accession>
<keyword evidence="8 10" id="KW-0472">Membrane</keyword>
<keyword evidence="7 10" id="KW-1133">Transmembrane helix</keyword>